<dbReference type="InterPro" id="IPR013087">
    <property type="entry name" value="Znf_C2H2_type"/>
</dbReference>
<dbReference type="Proteomes" id="UP000567179">
    <property type="component" value="Unassembled WGS sequence"/>
</dbReference>
<comment type="caution">
    <text evidence="8">The sequence shown here is derived from an EMBL/GenBank/DDBJ whole genome shotgun (WGS) entry which is preliminary data.</text>
</comment>
<evidence type="ECO:0000256" key="4">
    <source>
        <dbReference type="ARBA" id="ARBA00022833"/>
    </source>
</evidence>
<keyword evidence="4" id="KW-0862">Zinc</keyword>
<dbReference type="Pfam" id="PF00096">
    <property type="entry name" value="zf-C2H2"/>
    <property type="match status" value="2"/>
</dbReference>
<dbReference type="PANTHER" id="PTHR23235:SF120">
    <property type="entry name" value="KRUPPEL-LIKE FACTOR 15"/>
    <property type="match status" value="1"/>
</dbReference>
<keyword evidence="9" id="KW-1185">Reference proteome</keyword>
<evidence type="ECO:0000259" key="7">
    <source>
        <dbReference type="PROSITE" id="PS50157"/>
    </source>
</evidence>
<feature type="compositionally biased region" description="Polar residues" evidence="6">
    <location>
        <begin position="1"/>
        <end position="18"/>
    </location>
</feature>
<dbReference type="EMBL" id="JAACJJ010000028">
    <property type="protein sequence ID" value="KAF5321537.1"/>
    <property type="molecule type" value="Genomic_DNA"/>
</dbReference>
<dbReference type="SUPFAM" id="SSF57667">
    <property type="entry name" value="beta-beta-alpha zinc fingers"/>
    <property type="match status" value="1"/>
</dbReference>
<dbReference type="GO" id="GO:0000978">
    <property type="term" value="F:RNA polymerase II cis-regulatory region sequence-specific DNA binding"/>
    <property type="evidence" value="ECO:0007669"/>
    <property type="project" value="TreeGrafter"/>
</dbReference>
<dbReference type="Gene3D" id="3.30.160.60">
    <property type="entry name" value="Classic Zinc Finger"/>
    <property type="match status" value="2"/>
</dbReference>
<feature type="domain" description="C2H2-type" evidence="7">
    <location>
        <begin position="199"/>
        <end position="226"/>
    </location>
</feature>
<accession>A0A8H5F2U8</accession>
<sequence length="260" mass="28456">MSQNKYPSNAQWNSSSQHYPLGPGTYASNGYPPAMAPGQTPTSMQHMSPGSNGADPRSIQSTYPSQFYNGNNYPPSRGPASQQMHPPSSSPVPLNFAQAQALRSPHNIPRPRSTAPHSGHMSSHGHSHSHSVSYSQTGPTPPMDYGNPHGRGRSNSQSYDRMSSPSIDYDDGPHQRYEPQVLQTIGISNDPTPSPHRPFPCDLCALSFNRQHDLKRHRETHTGEKPFLCNGGCGKTFTRKDALKRHQLVKGCGQADESYA</sequence>
<organism evidence="8 9">
    <name type="scientific">Psilocybe cf. subviscida</name>
    <dbReference type="NCBI Taxonomy" id="2480587"/>
    <lineage>
        <taxon>Eukaryota</taxon>
        <taxon>Fungi</taxon>
        <taxon>Dikarya</taxon>
        <taxon>Basidiomycota</taxon>
        <taxon>Agaricomycotina</taxon>
        <taxon>Agaricomycetes</taxon>
        <taxon>Agaricomycetidae</taxon>
        <taxon>Agaricales</taxon>
        <taxon>Agaricineae</taxon>
        <taxon>Strophariaceae</taxon>
        <taxon>Psilocybe</taxon>
    </lineage>
</organism>
<dbReference type="InterPro" id="IPR036236">
    <property type="entry name" value="Znf_C2H2_sf"/>
</dbReference>
<dbReference type="FunFam" id="3.30.160.60:FF:000688">
    <property type="entry name" value="zinc finger protein 197 isoform X1"/>
    <property type="match status" value="1"/>
</dbReference>
<feature type="compositionally biased region" description="Polar residues" evidence="6">
    <location>
        <begin position="58"/>
        <end position="87"/>
    </location>
</feature>
<evidence type="ECO:0000256" key="3">
    <source>
        <dbReference type="ARBA" id="ARBA00022771"/>
    </source>
</evidence>
<name>A0A8H5F2U8_9AGAR</name>
<dbReference type="SMART" id="SM00355">
    <property type="entry name" value="ZnF_C2H2"/>
    <property type="match status" value="2"/>
</dbReference>
<dbReference type="GO" id="GO:0000981">
    <property type="term" value="F:DNA-binding transcription factor activity, RNA polymerase II-specific"/>
    <property type="evidence" value="ECO:0007669"/>
    <property type="project" value="UniProtKB-ARBA"/>
</dbReference>
<dbReference type="GO" id="GO:0008270">
    <property type="term" value="F:zinc ion binding"/>
    <property type="evidence" value="ECO:0007669"/>
    <property type="project" value="UniProtKB-KW"/>
</dbReference>
<evidence type="ECO:0000256" key="2">
    <source>
        <dbReference type="ARBA" id="ARBA00022737"/>
    </source>
</evidence>
<feature type="region of interest" description="Disordered" evidence="6">
    <location>
        <begin position="1"/>
        <end position="174"/>
    </location>
</feature>
<dbReference type="PROSITE" id="PS00028">
    <property type="entry name" value="ZINC_FINGER_C2H2_1"/>
    <property type="match status" value="1"/>
</dbReference>
<dbReference type="FunFam" id="3.30.160.60:FF:000072">
    <property type="entry name" value="zinc finger protein 143 isoform X1"/>
    <property type="match status" value="1"/>
</dbReference>
<keyword evidence="1" id="KW-0479">Metal-binding</keyword>
<keyword evidence="2" id="KW-0677">Repeat</keyword>
<dbReference type="OrthoDB" id="8922241at2759"/>
<protein>
    <recommendedName>
        <fullName evidence="7">C2H2-type domain-containing protein</fullName>
    </recommendedName>
</protein>
<proteinExistence type="predicted"/>
<feature type="domain" description="C2H2-type" evidence="7">
    <location>
        <begin position="227"/>
        <end position="247"/>
    </location>
</feature>
<evidence type="ECO:0000256" key="6">
    <source>
        <dbReference type="SAM" id="MobiDB-lite"/>
    </source>
</evidence>
<feature type="compositionally biased region" description="Polar residues" evidence="6">
    <location>
        <begin position="39"/>
        <end position="51"/>
    </location>
</feature>
<evidence type="ECO:0000256" key="1">
    <source>
        <dbReference type="ARBA" id="ARBA00022723"/>
    </source>
</evidence>
<reference evidence="8 9" key="1">
    <citation type="journal article" date="2020" name="ISME J.">
        <title>Uncovering the hidden diversity of litter-decomposition mechanisms in mushroom-forming fungi.</title>
        <authorList>
            <person name="Floudas D."/>
            <person name="Bentzer J."/>
            <person name="Ahren D."/>
            <person name="Johansson T."/>
            <person name="Persson P."/>
            <person name="Tunlid A."/>
        </authorList>
    </citation>
    <scope>NUCLEOTIDE SEQUENCE [LARGE SCALE GENOMIC DNA]</scope>
    <source>
        <strain evidence="8 9">CBS 101986</strain>
    </source>
</reference>
<keyword evidence="3 5" id="KW-0863">Zinc-finger</keyword>
<evidence type="ECO:0000313" key="9">
    <source>
        <dbReference type="Proteomes" id="UP000567179"/>
    </source>
</evidence>
<dbReference type="PROSITE" id="PS50157">
    <property type="entry name" value="ZINC_FINGER_C2H2_2"/>
    <property type="match status" value="2"/>
</dbReference>
<feature type="compositionally biased region" description="Polar residues" evidence="6">
    <location>
        <begin position="153"/>
        <end position="166"/>
    </location>
</feature>
<gene>
    <name evidence="8" type="ORF">D9619_002004</name>
</gene>
<evidence type="ECO:0000313" key="8">
    <source>
        <dbReference type="EMBL" id="KAF5321537.1"/>
    </source>
</evidence>
<dbReference type="AlphaFoldDB" id="A0A8H5F2U8"/>
<dbReference type="PANTHER" id="PTHR23235">
    <property type="entry name" value="KRUEPPEL-LIKE TRANSCRIPTION FACTOR"/>
    <property type="match status" value="1"/>
</dbReference>
<evidence type="ECO:0000256" key="5">
    <source>
        <dbReference type="PROSITE-ProRule" id="PRU00042"/>
    </source>
</evidence>